<name>A0A0N4ZZN8_PARTI</name>
<dbReference type="GO" id="GO:0016747">
    <property type="term" value="F:acyltransferase activity, transferring groups other than amino-acyl groups"/>
    <property type="evidence" value="ECO:0007669"/>
    <property type="project" value="InterPro"/>
</dbReference>
<dbReference type="InterPro" id="IPR016181">
    <property type="entry name" value="Acyl_CoA_acyltransferase"/>
</dbReference>
<feature type="domain" description="N-acetyltransferase" evidence="2">
    <location>
        <begin position="1"/>
        <end position="137"/>
    </location>
</feature>
<dbReference type="Pfam" id="PF00583">
    <property type="entry name" value="Acetyltransf_1"/>
    <property type="match status" value="1"/>
</dbReference>
<reference evidence="4" key="1">
    <citation type="submission" date="2017-02" db="UniProtKB">
        <authorList>
            <consortium name="WormBaseParasite"/>
        </authorList>
    </citation>
    <scope>IDENTIFICATION</scope>
</reference>
<evidence type="ECO:0000256" key="1">
    <source>
        <dbReference type="SAM" id="MobiDB-lite"/>
    </source>
</evidence>
<accession>A0A0N4ZZN8</accession>
<dbReference type="AlphaFoldDB" id="A0A0N4ZZN8"/>
<feature type="compositionally biased region" description="Basic and acidic residues" evidence="1">
    <location>
        <begin position="147"/>
        <end position="159"/>
    </location>
</feature>
<dbReference type="CDD" id="cd04301">
    <property type="entry name" value="NAT_SF"/>
    <property type="match status" value="1"/>
</dbReference>
<evidence type="ECO:0000313" key="3">
    <source>
        <dbReference type="Proteomes" id="UP000038045"/>
    </source>
</evidence>
<dbReference type="SUPFAM" id="SSF55729">
    <property type="entry name" value="Acyl-CoA N-acyltransferases (Nat)"/>
    <property type="match status" value="1"/>
</dbReference>
<dbReference type="PROSITE" id="PS51186">
    <property type="entry name" value="GNAT"/>
    <property type="match status" value="1"/>
</dbReference>
<evidence type="ECO:0000259" key="2">
    <source>
        <dbReference type="PROSITE" id="PS51186"/>
    </source>
</evidence>
<evidence type="ECO:0000313" key="4">
    <source>
        <dbReference type="WBParaSite" id="PTRK_0001444800.1"/>
    </source>
</evidence>
<protein>
    <submittedName>
        <fullName evidence="4">N-acetyltransferase domain-containing protein</fullName>
    </submittedName>
</protein>
<sequence length="183" mass="19454">MQGLAEHEGYTAYLAATPDSLALALSTQPPRAAVLLAEREGRAVGFVSWTRVYGIWRGGDYLNLDDLFVADGARCAGVGEALMRAFATEAAAEGLGARLRGHVVRRFFQSVAHPDRIADRRRHRPDPAGAGRRHPVECCGSTAGRDAAGRHAGRTEPQGRRGLARALSGRGSGRAEASRAARA</sequence>
<dbReference type="PROSITE" id="PS50096">
    <property type="entry name" value="IQ"/>
    <property type="match status" value="1"/>
</dbReference>
<dbReference type="Gene3D" id="3.40.630.30">
    <property type="match status" value="1"/>
</dbReference>
<feature type="compositionally biased region" description="Low complexity" evidence="1">
    <location>
        <begin position="160"/>
        <end position="175"/>
    </location>
</feature>
<keyword evidence="3" id="KW-1185">Reference proteome</keyword>
<feature type="region of interest" description="Disordered" evidence="1">
    <location>
        <begin position="115"/>
        <end position="183"/>
    </location>
</feature>
<proteinExistence type="predicted"/>
<dbReference type="WBParaSite" id="PTRK_0001444800.1">
    <property type="protein sequence ID" value="PTRK_0001444800.1"/>
    <property type="gene ID" value="PTRK_0001444800"/>
</dbReference>
<dbReference type="Proteomes" id="UP000038045">
    <property type="component" value="Unplaced"/>
</dbReference>
<organism evidence="3 4">
    <name type="scientific">Parastrongyloides trichosuri</name>
    <name type="common">Possum-specific nematode worm</name>
    <dbReference type="NCBI Taxonomy" id="131310"/>
    <lineage>
        <taxon>Eukaryota</taxon>
        <taxon>Metazoa</taxon>
        <taxon>Ecdysozoa</taxon>
        <taxon>Nematoda</taxon>
        <taxon>Chromadorea</taxon>
        <taxon>Rhabditida</taxon>
        <taxon>Tylenchina</taxon>
        <taxon>Panagrolaimomorpha</taxon>
        <taxon>Strongyloidoidea</taxon>
        <taxon>Strongyloididae</taxon>
        <taxon>Parastrongyloides</taxon>
    </lineage>
</organism>
<dbReference type="InterPro" id="IPR000182">
    <property type="entry name" value="GNAT_dom"/>
</dbReference>